<dbReference type="PANTHER" id="PTHR47165:SF4">
    <property type="entry name" value="OS03G0429900 PROTEIN"/>
    <property type="match status" value="1"/>
</dbReference>
<dbReference type="OrthoDB" id="191601at2759"/>
<comment type="caution">
    <text evidence="2">The sequence shown here is derived from an EMBL/GenBank/DDBJ whole genome shotgun (WGS) entry which is preliminary data.</text>
</comment>
<name>A0A7J7L412_9MAGN</name>
<dbReference type="InterPro" id="IPR012340">
    <property type="entry name" value="NA-bd_OB-fold"/>
</dbReference>
<sequence length="582" mass="65070">MFFESQVKIPENDVPIYKSNIWEYEVVACPHFMTMKFLLAMRGTTSHASVDLSNKATDPTPRAHCSADPTPLAYNYDRSDHQHNGKEGNWTSNSIPTTTGRSRSQAERPNSKSNRVAASESRADTSTIPSLHNTSRMVHLALLLCHMACMNDDDSQLGEGSPARFQEHSPTYSSPDQPSSPEVQRIQALDLSANGFQGVLPLFGNWKDLTTVNLGFNRLSSTTDLNYQWEGCEILGGRDEIAGGTWLACTKDGRLAFLTIVMESPPFYEAKSRGDLPVRFWKLSVTMNVEMLSTFNEHANVAIYMAQIVWEQGVVINHLESNEYEATPETMELTCPIFLEPGDRGKTNSPSDPTQQKVDILVSAISLTPKPAPSTLSKSFGDIVGKLKAITKIEMVTRRYGDTSQKRDLILENICGSTIKITIWDEMLDEILIDLSHLPSTPVILIVTSTIVDMFKGVCYLKPTCATKMYYNLDIQEVVILLKSEALLKDASVQLMGNATKGTENLSDLLFKNKKELIDIFTIMEESQTQEKHYTCKATITKVFTNYGWYYLSCRKCLKKVIHSNNEYSCNSCQTQIADPIP</sequence>
<evidence type="ECO:0000313" key="2">
    <source>
        <dbReference type="EMBL" id="KAF6137333.1"/>
    </source>
</evidence>
<dbReference type="SUPFAM" id="SSF50249">
    <property type="entry name" value="Nucleic acid-binding proteins"/>
    <property type="match status" value="2"/>
</dbReference>
<dbReference type="AlphaFoldDB" id="A0A7J7L412"/>
<feature type="region of interest" description="Disordered" evidence="1">
    <location>
        <begin position="156"/>
        <end position="183"/>
    </location>
</feature>
<gene>
    <name evidence="2" type="ORF">GIB67_036370</name>
</gene>
<protein>
    <recommendedName>
        <fullName evidence="4">Replication factor A C-terminal domain-containing protein</fullName>
    </recommendedName>
</protein>
<feature type="region of interest" description="Disordered" evidence="1">
    <location>
        <begin position="50"/>
        <end position="130"/>
    </location>
</feature>
<dbReference type="EMBL" id="JACGCM010002659">
    <property type="protein sequence ID" value="KAF6137333.1"/>
    <property type="molecule type" value="Genomic_DNA"/>
</dbReference>
<accession>A0A7J7L412</accession>
<organism evidence="2 3">
    <name type="scientific">Kingdonia uniflora</name>
    <dbReference type="NCBI Taxonomy" id="39325"/>
    <lineage>
        <taxon>Eukaryota</taxon>
        <taxon>Viridiplantae</taxon>
        <taxon>Streptophyta</taxon>
        <taxon>Embryophyta</taxon>
        <taxon>Tracheophyta</taxon>
        <taxon>Spermatophyta</taxon>
        <taxon>Magnoliopsida</taxon>
        <taxon>Ranunculales</taxon>
        <taxon>Circaeasteraceae</taxon>
        <taxon>Kingdonia</taxon>
    </lineage>
</organism>
<dbReference type="Pfam" id="PF05742">
    <property type="entry name" value="TANGO2"/>
    <property type="match status" value="1"/>
</dbReference>
<feature type="non-terminal residue" evidence="2">
    <location>
        <position position="1"/>
    </location>
</feature>
<dbReference type="Proteomes" id="UP000541444">
    <property type="component" value="Unassembled WGS sequence"/>
</dbReference>
<keyword evidence="3" id="KW-1185">Reference proteome</keyword>
<feature type="compositionally biased region" description="Basic and acidic residues" evidence="1">
    <location>
        <begin position="77"/>
        <end position="86"/>
    </location>
</feature>
<reference evidence="2 3" key="1">
    <citation type="journal article" date="2020" name="IScience">
        <title>Genome Sequencing of the Endangered Kingdonia uniflora (Circaeasteraceae, Ranunculales) Reveals Potential Mechanisms of Evolutionary Specialization.</title>
        <authorList>
            <person name="Sun Y."/>
            <person name="Deng T."/>
            <person name="Zhang A."/>
            <person name="Moore M.J."/>
            <person name="Landis J.B."/>
            <person name="Lin N."/>
            <person name="Zhang H."/>
            <person name="Zhang X."/>
            <person name="Huang J."/>
            <person name="Zhang X."/>
            <person name="Sun H."/>
            <person name="Wang H."/>
        </authorList>
    </citation>
    <scope>NUCLEOTIDE SEQUENCE [LARGE SCALE GENOMIC DNA]</scope>
    <source>
        <strain evidence="2">TB1705</strain>
        <tissue evidence="2">Leaf</tissue>
    </source>
</reference>
<dbReference type="InterPro" id="IPR032675">
    <property type="entry name" value="LRR_dom_sf"/>
</dbReference>
<feature type="compositionally biased region" description="Polar residues" evidence="1">
    <location>
        <begin position="168"/>
        <end position="182"/>
    </location>
</feature>
<proteinExistence type="predicted"/>
<evidence type="ECO:0000256" key="1">
    <source>
        <dbReference type="SAM" id="MobiDB-lite"/>
    </source>
</evidence>
<dbReference type="PANTHER" id="PTHR47165">
    <property type="entry name" value="OS03G0429900 PROTEIN"/>
    <property type="match status" value="1"/>
</dbReference>
<evidence type="ECO:0008006" key="4">
    <source>
        <dbReference type="Google" id="ProtNLM"/>
    </source>
</evidence>
<feature type="compositionally biased region" description="Polar residues" evidence="1">
    <location>
        <begin position="89"/>
        <end position="103"/>
    </location>
</feature>
<evidence type="ECO:0000313" key="3">
    <source>
        <dbReference type="Proteomes" id="UP000541444"/>
    </source>
</evidence>
<dbReference type="Gene3D" id="2.40.50.140">
    <property type="entry name" value="Nucleic acid-binding proteins"/>
    <property type="match status" value="2"/>
</dbReference>
<dbReference type="InterPro" id="IPR008551">
    <property type="entry name" value="TANGO2"/>
</dbReference>
<dbReference type="Gene3D" id="3.80.10.10">
    <property type="entry name" value="Ribonuclease Inhibitor"/>
    <property type="match status" value="1"/>
</dbReference>